<dbReference type="PANTHER" id="PTHR43471">
    <property type="entry name" value="ABC TRANSPORTER PERMEASE"/>
    <property type="match status" value="1"/>
</dbReference>
<feature type="transmembrane region" description="Helical" evidence="1">
    <location>
        <begin position="107"/>
        <end position="127"/>
    </location>
</feature>
<keyword evidence="1" id="KW-1133">Transmembrane helix</keyword>
<name>A0ABT3X3E5_9BACL</name>
<reference evidence="2 3" key="1">
    <citation type="submission" date="2022-11" db="EMBL/GenBank/DDBJ databases">
        <title>Study of microbial diversity in lake waters.</title>
        <authorList>
            <person name="Zhang J."/>
        </authorList>
    </citation>
    <scope>NUCLEOTIDE SEQUENCE [LARGE SCALE GENOMIC DNA]</scope>
    <source>
        <strain evidence="2 3">DT12</strain>
    </source>
</reference>
<evidence type="ECO:0000313" key="3">
    <source>
        <dbReference type="Proteomes" id="UP001208017"/>
    </source>
</evidence>
<dbReference type="EMBL" id="JAPMLT010000003">
    <property type="protein sequence ID" value="MCX7570100.1"/>
    <property type="molecule type" value="Genomic_DNA"/>
</dbReference>
<sequence>MSVWFIAKREMQIGFRNPWSYSFLLLFSVFSISLLLIQSNQSMGFQGYTHATGTMINLTLYLLPMMTLLLGSFSLTAEKEDGSWTLLSTYALSSSSFLIGKFLGLSVVLLAILATGLGLYGVVGVWAGQPLTFSGVTAYVSFSAALLFLYLALAVVVGSLAKNRWQALTYGVGIWFVTVLAWPTLLIAVLNTLPYPVIKPALGLLTLFNPAELVRIVTVTRLGGGAVFGPDYYQWIDWINSQWGIATALVFGCFWMIGFLGLSSWIWERGRGRG</sequence>
<organism evidence="2 3">
    <name type="scientific">Tumebacillus lacus</name>
    <dbReference type="NCBI Taxonomy" id="2995335"/>
    <lineage>
        <taxon>Bacteria</taxon>
        <taxon>Bacillati</taxon>
        <taxon>Bacillota</taxon>
        <taxon>Bacilli</taxon>
        <taxon>Bacillales</taxon>
        <taxon>Alicyclobacillaceae</taxon>
        <taxon>Tumebacillus</taxon>
    </lineage>
</organism>
<feature type="transmembrane region" description="Helical" evidence="1">
    <location>
        <begin position="243"/>
        <end position="267"/>
    </location>
</feature>
<keyword evidence="1" id="KW-0812">Transmembrane</keyword>
<evidence type="ECO:0000313" key="2">
    <source>
        <dbReference type="EMBL" id="MCX7570100.1"/>
    </source>
</evidence>
<dbReference type="RefSeq" id="WP_267151342.1">
    <property type="nucleotide sequence ID" value="NZ_JAPMLT010000003.1"/>
</dbReference>
<protein>
    <submittedName>
        <fullName evidence="2">ABC transporter permease subunit</fullName>
    </submittedName>
</protein>
<feature type="transmembrane region" description="Helical" evidence="1">
    <location>
        <begin position="139"/>
        <end position="161"/>
    </location>
</feature>
<keyword evidence="1" id="KW-0472">Membrane</keyword>
<comment type="caution">
    <text evidence="2">The sequence shown here is derived from an EMBL/GenBank/DDBJ whole genome shotgun (WGS) entry which is preliminary data.</text>
</comment>
<dbReference type="Proteomes" id="UP001208017">
    <property type="component" value="Unassembled WGS sequence"/>
</dbReference>
<feature type="transmembrane region" description="Helical" evidence="1">
    <location>
        <begin position="20"/>
        <end position="37"/>
    </location>
</feature>
<gene>
    <name evidence="2" type="ORF">OS242_08990</name>
</gene>
<proteinExistence type="predicted"/>
<dbReference type="PANTHER" id="PTHR43471:SF1">
    <property type="entry name" value="ABC TRANSPORTER PERMEASE PROTEIN NOSY-RELATED"/>
    <property type="match status" value="1"/>
</dbReference>
<dbReference type="Pfam" id="PF12679">
    <property type="entry name" value="ABC2_membrane_2"/>
    <property type="match status" value="1"/>
</dbReference>
<keyword evidence="3" id="KW-1185">Reference proteome</keyword>
<feature type="transmembrane region" description="Helical" evidence="1">
    <location>
        <begin position="58"/>
        <end position="77"/>
    </location>
</feature>
<accession>A0ABT3X3E5</accession>
<evidence type="ECO:0000256" key="1">
    <source>
        <dbReference type="SAM" id="Phobius"/>
    </source>
</evidence>
<feature type="transmembrane region" description="Helical" evidence="1">
    <location>
        <begin position="168"/>
        <end position="190"/>
    </location>
</feature>